<keyword evidence="9" id="KW-1185">Reference proteome</keyword>
<evidence type="ECO:0000256" key="1">
    <source>
        <dbReference type="ARBA" id="ARBA00011900"/>
    </source>
</evidence>
<organism evidence="8 9">
    <name type="scientific">Pseudonocardia sediminis</name>
    <dbReference type="NCBI Taxonomy" id="1397368"/>
    <lineage>
        <taxon>Bacteria</taxon>
        <taxon>Bacillati</taxon>
        <taxon>Actinomycetota</taxon>
        <taxon>Actinomycetes</taxon>
        <taxon>Pseudonocardiales</taxon>
        <taxon>Pseudonocardiaceae</taxon>
        <taxon>Pseudonocardia</taxon>
    </lineage>
</organism>
<gene>
    <name evidence="8" type="ORF">EV383_4084</name>
</gene>
<sequence>MVAPRPVGASGERQVRERTMTSTESTATINALVKDLRKLALDLEKDLKVRARDDEEIATRLGKEYEAARSAERTAAGYTEWLGGRVTQAAAAWVLSTVFVRYCEDNGLIDRRFLAGPGEHLAEAEDYQNAFITANPTLNNRNWLEASFQHIADAHPTAAGLFDPTHNPLWDITISYESANDLIAFWRRRDHSGTAIRYDFTGWDTRFLGDIYQDLSEAARKTYALLQTPEFVEEFILDLTLDPAIDEFGLDGLRTIDPACGSGHFLLGIFRRILTRLRAEESGSDDWSAIRRALESVHGCDKNPFAVSIARFRLLVAAVIEGDVTRLDRAGVFPINVAVGDSLLHGRGVTGRQGELGDPTDSYVYSTEDINQFIRQCDLLGRSSYQVVVGNPPYITVKDRRDSRAYRDRYTSCSGKYALSAPFTERLFQLAIRGGSAKPAGFVGQITSNSFMKREFGEKLVRDVLPQVDLTHIVDCSGAYIPNHGTPTVILVGRNAAFRKDAPVRILRRVEGEPAPPTDPAFGLVWSSIRKSVNAPGYKDR</sequence>
<dbReference type="GO" id="GO:0032259">
    <property type="term" value="P:methylation"/>
    <property type="evidence" value="ECO:0007669"/>
    <property type="project" value="UniProtKB-KW"/>
</dbReference>
<dbReference type="SUPFAM" id="SSF53335">
    <property type="entry name" value="S-adenosyl-L-methionine-dependent methyltransferases"/>
    <property type="match status" value="1"/>
</dbReference>
<dbReference type="GO" id="GO:0003676">
    <property type="term" value="F:nucleic acid binding"/>
    <property type="evidence" value="ECO:0007669"/>
    <property type="project" value="InterPro"/>
</dbReference>
<dbReference type="InterPro" id="IPR029063">
    <property type="entry name" value="SAM-dependent_MTases_sf"/>
</dbReference>
<dbReference type="PANTHER" id="PTHR33841:SF1">
    <property type="entry name" value="DNA METHYLTRANSFERASE A"/>
    <property type="match status" value="1"/>
</dbReference>
<evidence type="ECO:0000256" key="5">
    <source>
        <dbReference type="ARBA" id="ARBA00047942"/>
    </source>
</evidence>
<dbReference type="InterPro" id="IPR050953">
    <property type="entry name" value="N4_N6_ade-DNA_methylase"/>
</dbReference>
<dbReference type="InterPro" id="IPR002052">
    <property type="entry name" value="DNA_methylase_N6_adenine_CS"/>
</dbReference>
<dbReference type="Pfam" id="PF07669">
    <property type="entry name" value="Eco57I"/>
    <property type="match status" value="1"/>
</dbReference>
<evidence type="ECO:0000256" key="2">
    <source>
        <dbReference type="ARBA" id="ARBA00022603"/>
    </source>
</evidence>
<protein>
    <recommendedName>
        <fullName evidence="1">site-specific DNA-methyltransferase (adenine-specific)</fullName>
        <ecNumber evidence="1">2.1.1.72</ecNumber>
    </recommendedName>
</protein>
<keyword evidence="2" id="KW-0489">Methyltransferase</keyword>
<evidence type="ECO:0000313" key="9">
    <source>
        <dbReference type="Proteomes" id="UP000291591"/>
    </source>
</evidence>
<reference evidence="8 9" key="1">
    <citation type="submission" date="2019-02" db="EMBL/GenBank/DDBJ databases">
        <title>Sequencing the genomes of 1000 actinobacteria strains.</title>
        <authorList>
            <person name="Klenk H.-P."/>
        </authorList>
    </citation>
    <scope>NUCLEOTIDE SEQUENCE [LARGE SCALE GENOMIC DNA]</scope>
    <source>
        <strain evidence="8 9">DSM 45779</strain>
    </source>
</reference>
<dbReference type="GO" id="GO:0006304">
    <property type="term" value="P:DNA modification"/>
    <property type="evidence" value="ECO:0007669"/>
    <property type="project" value="InterPro"/>
</dbReference>
<dbReference type="EMBL" id="SHKL01000001">
    <property type="protein sequence ID" value="RZT87175.1"/>
    <property type="molecule type" value="Genomic_DNA"/>
</dbReference>
<evidence type="ECO:0000259" key="7">
    <source>
        <dbReference type="Pfam" id="PF07669"/>
    </source>
</evidence>
<evidence type="ECO:0000256" key="4">
    <source>
        <dbReference type="ARBA" id="ARBA00022691"/>
    </source>
</evidence>
<dbReference type="AlphaFoldDB" id="A0A4Q7UZF2"/>
<keyword evidence="3" id="KW-0808">Transferase</keyword>
<dbReference type="PANTHER" id="PTHR33841">
    <property type="entry name" value="DNA METHYLTRANSFERASE YEEA-RELATED"/>
    <property type="match status" value="1"/>
</dbReference>
<comment type="catalytic activity">
    <reaction evidence="5">
        <text>a 2'-deoxyadenosine in DNA + S-adenosyl-L-methionine = an N(6)-methyl-2'-deoxyadenosine in DNA + S-adenosyl-L-homocysteine + H(+)</text>
        <dbReference type="Rhea" id="RHEA:15197"/>
        <dbReference type="Rhea" id="RHEA-COMP:12418"/>
        <dbReference type="Rhea" id="RHEA-COMP:12419"/>
        <dbReference type="ChEBI" id="CHEBI:15378"/>
        <dbReference type="ChEBI" id="CHEBI:57856"/>
        <dbReference type="ChEBI" id="CHEBI:59789"/>
        <dbReference type="ChEBI" id="CHEBI:90615"/>
        <dbReference type="ChEBI" id="CHEBI:90616"/>
        <dbReference type="EC" id="2.1.1.72"/>
    </reaction>
</comment>
<feature type="region of interest" description="Disordered" evidence="6">
    <location>
        <begin position="1"/>
        <end position="23"/>
    </location>
</feature>
<evidence type="ECO:0000313" key="8">
    <source>
        <dbReference type="EMBL" id="RZT87175.1"/>
    </source>
</evidence>
<dbReference type="Proteomes" id="UP000291591">
    <property type="component" value="Unassembled WGS sequence"/>
</dbReference>
<dbReference type="Gene3D" id="3.40.50.150">
    <property type="entry name" value="Vaccinia Virus protein VP39"/>
    <property type="match status" value="1"/>
</dbReference>
<evidence type="ECO:0000256" key="3">
    <source>
        <dbReference type="ARBA" id="ARBA00022679"/>
    </source>
</evidence>
<name>A0A4Q7UZF2_PSEST</name>
<dbReference type="GO" id="GO:0009007">
    <property type="term" value="F:site-specific DNA-methyltransferase (adenine-specific) activity"/>
    <property type="evidence" value="ECO:0007669"/>
    <property type="project" value="UniProtKB-EC"/>
</dbReference>
<keyword evidence="4" id="KW-0949">S-adenosyl-L-methionine</keyword>
<dbReference type="EC" id="2.1.1.72" evidence="1"/>
<dbReference type="PROSITE" id="PS00092">
    <property type="entry name" value="N6_MTASE"/>
    <property type="match status" value="1"/>
</dbReference>
<dbReference type="InterPro" id="IPR011639">
    <property type="entry name" value="MethylTrfase_TaqI-like_dom"/>
</dbReference>
<accession>A0A4Q7UZF2</accession>
<dbReference type="NCBIfam" id="NF033451">
    <property type="entry name" value="BREX_2_MTaseX"/>
    <property type="match status" value="1"/>
</dbReference>
<dbReference type="PRINTS" id="PR00507">
    <property type="entry name" value="N12N6MTFRASE"/>
</dbReference>
<feature type="domain" description="Type II methyltransferase M.TaqI-like" evidence="7">
    <location>
        <begin position="296"/>
        <end position="477"/>
    </location>
</feature>
<comment type="caution">
    <text evidence="8">The sequence shown here is derived from an EMBL/GenBank/DDBJ whole genome shotgun (WGS) entry which is preliminary data.</text>
</comment>
<evidence type="ECO:0000256" key="6">
    <source>
        <dbReference type="SAM" id="MobiDB-lite"/>
    </source>
</evidence>
<proteinExistence type="predicted"/>